<evidence type="ECO:0000256" key="1">
    <source>
        <dbReference type="SAM" id="Phobius"/>
    </source>
</evidence>
<gene>
    <name evidence="2" type="ORF">DDZ44_07790</name>
</gene>
<dbReference type="EMBL" id="DNZF01000172">
    <property type="protein sequence ID" value="HBK53820.1"/>
    <property type="molecule type" value="Genomic_DNA"/>
</dbReference>
<evidence type="ECO:0000313" key="2">
    <source>
        <dbReference type="EMBL" id="HBK53820.1"/>
    </source>
</evidence>
<organism evidence="2 3">
    <name type="scientific">Syntrophomonas wolfei</name>
    <dbReference type="NCBI Taxonomy" id="863"/>
    <lineage>
        <taxon>Bacteria</taxon>
        <taxon>Bacillati</taxon>
        <taxon>Bacillota</taxon>
        <taxon>Clostridia</taxon>
        <taxon>Eubacteriales</taxon>
        <taxon>Syntrophomonadaceae</taxon>
        <taxon>Syntrophomonas</taxon>
    </lineage>
</organism>
<comment type="caution">
    <text evidence="2">The sequence shown here is derived from an EMBL/GenBank/DDBJ whole genome shotgun (WGS) entry which is preliminary data.</text>
</comment>
<dbReference type="AlphaFoldDB" id="A0A354YWU8"/>
<protein>
    <submittedName>
        <fullName evidence="2">Uncharacterized protein</fullName>
    </submittedName>
</protein>
<proteinExistence type="predicted"/>
<keyword evidence="1" id="KW-1133">Transmembrane helix</keyword>
<keyword evidence="1" id="KW-0812">Transmembrane</keyword>
<evidence type="ECO:0000313" key="3">
    <source>
        <dbReference type="Proteomes" id="UP000263273"/>
    </source>
</evidence>
<accession>A0A354YWU8</accession>
<sequence length="73" mass="8303">MENLSGEAPKNQYFCELGGYASFIKILVFLLIIQYIIINFGIHSPKRYRVYVQAKKPFFLERLFGCAPGIGAV</sequence>
<name>A0A354YWU8_9FIRM</name>
<reference evidence="2 3" key="1">
    <citation type="journal article" date="2018" name="Nat. Biotechnol.">
        <title>A standardized bacterial taxonomy based on genome phylogeny substantially revises the tree of life.</title>
        <authorList>
            <person name="Parks D.H."/>
            <person name="Chuvochina M."/>
            <person name="Waite D.W."/>
            <person name="Rinke C."/>
            <person name="Skarshewski A."/>
            <person name="Chaumeil P.A."/>
            <person name="Hugenholtz P."/>
        </authorList>
    </citation>
    <scope>NUCLEOTIDE SEQUENCE [LARGE SCALE GENOMIC DNA]</scope>
    <source>
        <strain evidence="2">UBA10948</strain>
    </source>
</reference>
<feature type="transmembrane region" description="Helical" evidence="1">
    <location>
        <begin position="20"/>
        <end position="42"/>
    </location>
</feature>
<keyword evidence="1" id="KW-0472">Membrane</keyword>
<dbReference type="Proteomes" id="UP000263273">
    <property type="component" value="Unassembled WGS sequence"/>
</dbReference>